<evidence type="ECO:0000313" key="2">
    <source>
        <dbReference type="Proteomes" id="UP000216725"/>
    </source>
</evidence>
<dbReference type="PANTHER" id="PTHR43235">
    <property type="entry name" value="GLUTAMINE AMIDOTRANSFERASE PB2B2.05-RELATED"/>
    <property type="match status" value="1"/>
</dbReference>
<dbReference type="GO" id="GO:0006598">
    <property type="term" value="P:polyamine catabolic process"/>
    <property type="evidence" value="ECO:0007669"/>
    <property type="project" value="TreeGrafter"/>
</dbReference>
<sequence length="255" mass="28102">MKRDKPIIGVTPLWDDAKRSIWMLPGYMNLLKACGALPVILPFTSDPTDVAALVDGLDGLLLTGGHDINPAVYGQTRLPSCGPANEGRDTLECLLFSKALERDMPVFGICRGLQFINVMMDGTLFQDLPSQHPSSVRHHMSPPYDRPIHTVDVLAGTPLAGVVGEGVLKVNSYHHQGIDRLGEGLEAMAVAPDGLVEAVCMPLRRFVWGVQWHPEFMWRKYAQQRAILRSFVDVCRQGLDSHTPPDLETPDMSTP</sequence>
<reference evidence="1 2" key="1">
    <citation type="journal article" date="2017" name="BMC Genomics">
        <title>Comparative genomic and phylogenomic analyses of the Bifidobacteriaceae family.</title>
        <authorList>
            <person name="Lugli G.A."/>
            <person name="Milani C."/>
            <person name="Turroni F."/>
            <person name="Duranti S."/>
            <person name="Mancabelli L."/>
            <person name="Mangifesta M."/>
            <person name="Ferrario C."/>
            <person name="Modesto M."/>
            <person name="Mattarelli P."/>
            <person name="Jiri K."/>
            <person name="van Sinderen D."/>
            <person name="Ventura M."/>
        </authorList>
    </citation>
    <scope>NUCLEOTIDE SEQUENCE [LARGE SCALE GENOMIC DNA]</scope>
    <source>
        <strain evidence="1 2">DSM 24742</strain>
    </source>
</reference>
<dbReference type="Pfam" id="PF07722">
    <property type="entry name" value="Peptidase_C26"/>
    <property type="match status" value="1"/>
</dbReference>
<dbReference type="OrthoDB" id="9813383at2"/>
<dbReference type="InterPro" id="IPR011697">
    <property type="entry name" value="Peptidase_C26"/>
</dbReference>
<organism evidence="1 2">
    <name type="scientific">Pseudoscardovia radai</name>
    <dbReference type="NCBI Taxonomy" id="987066"/>
    <lineage>
        <taxon>Bacteria</taxon>
        <taxon>Bacillati</taxon>
        <taxon>Actinomycetota</taxon>
        <taxon>Actinomycetes</taxon>
        <taxon>Bifidobacteriales</taxon>
        <taxon>Bifidobacteriaceae</taxon>
        <taxon>Pseudoscardovia</taxon>
    </lineage>
</organism>
<dbReference type="PROSITE" id="PS51273">
    <property type="entry name" value="GATASE_TYPE_1"/>
    <property type="match status" value="1"/>
</dbReference>
<dbReference type="GO" id="GO:0033969">
    <property type="term" value="F:gamma-glutamyl-gamma-aminobutyrate hydrolase activity"/>
    <property type="evidence" value="ECO:0007669"/>
    <property type="project" value="TreeGrafter"/>
</dbReference>
<accession>A0A261EX42</accession>
<keyword evidence="2" id="KW-1185">Reference proteome</keyword>
<dbReference type="InterPro" id="IPR044668">
    <property type="entry name" value="PuuD-like"/>
</dbReference>
<dbReference type="Proteomes" id="UP000216725">
    <property type="component" value="Unassembled WGS sequence"/>
</dbReference>
<gene>
    <name evidence="1" type="ORF">PSRA_1075</name>
</gene>
<dbReference type="AlphaFoldDB" id="A0A261EX42"/>
<dbReference type="GO" id="GO:0005829">
    <property type="term" value="C:cytosol"/>
    <property type="evidence" value="ECO:0007669"/>
    <property type="project" value="TreeGrafter"/>
</dbReference>
<dbReference type="InterPro" id="IPR029062">
    <property type="entry name" value="Class_I_gatase-like"/>
</dbReference>
<evidence type="ECO:0000313" key="1">
    <source>
        <dbReference type="EMBL" id="OZG51440.1"/>
    </source>
</evidence>
<proteinExistence type="predicted"/>
<dbReference type="SUPFAM" id="SSF52317">
    <property type="entry name" value="Class I glutamine amidotransferase-like"/>
    <property type="match status" value="1"/>
</dbReference>
<dbReference type="RefSeq" id="WP_094660896.1">
    <property type="nucleotide sequence ID" value="NZ_MWWR01000008.1"/>
</dbReference>
<dbReference type="EMBL" id="MWWR01000008">
    <property type="protein sequence ID" value="OZG51440.1"/>
    <property type="molecule type" value="Genomic_DNA"/>
</dbReference>
<comment type="caution">
    <text evidence="1">The sequence shown here is derived from an EMBL/GenBank/DDBJ whole genome shotgun (WGS) entry which is preliminary data.</text>
</comment>
<protein>
    <submittedName>
        <fullName evidence="1">Peptidase C26</fullName>
    </submittedName>
</protein>
<dbReference type="PANTHER" id="PTHR43235:SF1">
    <property type="entry name" value="GLUTAMINE AMIDOTRANSFERASE PB2B2.05-RELATED"/>
    <property type="match status" value="1"/>
</dbReference>
<dbReference type="CDD" id="cd01745">
    <property type="entry name" value="GATase1_2"/>
    <property type="match status" value="1"/>
</dbReference>
<dbReference type="Gene3D" id="3.40.50.880">
    <property type="match status" value="1"/>
</dbReference>
<name>A0A261EX42_9BIFI</name>